<name>A0ACB9UBB2_9CETA</name>
<evidence type="ECO:0000313" key="2">
    <source>
        <dbReference type="Proteomes" id="UP001057279"/>
    </source>
</evidence>
<sequence>MEMLEGATGHVTGAVGTMAGACILLVIQNIIVLPNVFPSELYIQTTTLTISMNLSASVALGMLYMPKVYIIIFHPELNVQKRKRSFKAVVTAATMSSRLSHKPSDRPNGEAKTELCENVDPNRLDNISQLIQQPPVDLRRENNAFQNMNEGLEIDHYPLPFPTKVILIFRTSYVNFSRPRAYIKKRRASSQNGYSISGRYISLSSKNRKAIKFLRFAFYSLGANINMQVKDLQLSPTADPRYAFQHPNLCLADENAFWLMEMSGRWSSTGRP</sequence>
<evidence type="ECO:0000313" key="1">
    <source>
        <dbReference type="EMBL" id="KAI4563826.1"/>
    </source>
</evidence>
<comment type="caution">
    <text evidence="1">The sequence shown here is derived from an EMBL/GenBank/DDBJ whole genome shotgun (WGS) entry which is preliminary data.</text>
</comment>
<accession>A0ACB9UBB2</accession>
<keyword evidence="2" id="KW-1185">Reference proteome</keyword>
<dbReference type="Proteomes" id="UP001057279">
    <property type="component" value="Linkage Group LG20"/>
</dbReference>
<gene>
    <name evidence="1" type="ORF">MJG53_016400</name>
</gene>
<reference evidence="1" key="1">
    <citation type="submission" date="2022-03" db="EMBL/GenBank/DDBJ databases">
        <title>Genomic analyses of argali, domestic sheep and their hybrids provide insights into chromosomal evolution, heterosis and genetic basis of agronomic traits.</title>
        <authorList>
            <person name="Li M."/>
        </authorList>
    </citation>
    <scope>NUCLEOTIDE SEQUENCE</scope>
    <source>
        <strain evidence="1">F1 hybrid</strain>
    </source>
</reference>
<protein>
    <submittedName>
        <fullName evidence="1">Uncharacterized protein</fullName>
    </submittedName>
</protein>
<dbReference type="EMBL" id="CM043045">
    <property type="protein sequence ID" value="KAI4563826.1"/>
    <property type="molecule type" value="Genomic_DNA"/>
</dbReference>
<proteinExistence type="predicted"/>
<organism evidence="1 2">
    <name type="scientific">Ovis ammon polii x Ovis aries</name>
    <dbReference type="NCBI Taxonomy" id="2918886"/>
    <lineage>
        <taxon>Eukaryota</taxon>
        <taxon>Metazoa</taxon>
        <taxon>Chordata</taxon>
        <taxon>Craniata</taxon>
        <taxon>Vertebrata</taxon>
        <taxon>Euteleostomi</taxon>
        <taxon>Mammalia</taxon>
        <taxon>Eutheria</taxon>
        <taxon>Laurasiatheria</taxon>
        <taxon>Artiodactyla</taxon>
        <taxon>Ruminantia</taxon>
        <taxon>Pecora</taxon>
        <taxon>Bovidae</taxon>
        <taxon>Caprinae</taxon>
        <taxon>Ovis</taxon>
    </lineage>
</organism>